<reference evidence="5" key="1">
    <citation type="journal article" date="2019" name="Gigascience">
        <title>De novo genome assembly of the endangered Acer yangbiense, a plant species with extremely small populations endemic to Yunnan Province, China.</title>
        <authorList>
            <person name="Yang J."/>
            <person name="Wariss H.M."/>
            <person name="Tao L."/>
            <person name="Zhang R."/>
            <person name="Yun Q."/>
            <person name="Hollingsworth P."/>
            <person name="Dao Z."/>
            <person name="Luo G."/>
            <person name="Guo H."/>
            <person name="Ma Y."/>
            <person name="Sun W."/>
        </authorList>
    </citation>
    <scope>NUCLEOTIDE SEQUENCE [LARGE SCALE GENOMIC DNA]</scope>
    <source>
        <strain evidence="5">cv. Malutang</strain>
    </source>
</reference>
<gene>
    <name evidence="4" type="ORF">EZV62_028134</name>
</gene>
<keyword evidence="1" id="KW-0539">Nucleus</keyword>
<dbReference type="InterPro" id="IPR040258">
    <property type="entry name" value="Spt16"/>
</dbReference>
<sequence length="478" mass="52672">MGFGSYIEGFTVAMDFVDNHTISLVSFAADPDIAVSLVSFPVSAALVSLSRLRLHSSVVNTCYCQVGSLVSRSCGDGGYLSDDETEFMKDCETRLCEIGVFVFQGTFSVEELAAEPSSHCKENKSDLWGSADDLAIATPPASEDLQYLKSSALNIRLVGYEFLETIMVFMMKQIHFLCSQNKASLLGVVKKSAMDAVGVDVVLHVKAKTDDRIGLMDGIFSAERSLSKADGNDNPIVGYISRETLEWKLLETWDDRLKNTGFQLSDITNGLSVKDRDEIMNVKKASRVKLKAENVDICYPPIFQSGREFDIRPSAASNDELLFMILESKAYEALLKAHEEAINALKPRNKVRAAYQVALSAVEKDEPELDLQNQTNNPKKQTFSLLLADTVIVGDKNPEVVTSKSSKAVEDEELRRQHQAELACQKNEETARRLAGGGNGFGDNRSSARMTTDLIVYKNVNDLPPPPHPPPKSYDDSD</sequence>
<comment type="similarity">
    <text evidence="1">Belongs to the peptidase M24 family. SPT16 subfamily.</text>
</comment>
<dbReference type="GO" id="GO:0006260">
    <property type="term" value="P:DNA replication"/>
    <property type="evidence" value="ECO:0007669"/>
    <property type="project" value="UniProtKB-KW"/>
</dbReference>
<dbReference type="GO" id="GO:0006281">
    <property type="term" value="P:DNA repair"/>
    <property type="evidence" value="ECO:0007669"/>
    <property type="project" value="UniProtKB-UniRule"/>
</dbReference>
<dbReference type="SMART" id="SM01285">
    <property type="entry name" value="FACT-Spt16_Nlob"/>
    <property type="match status" value="1"/>
</dbReference>
<dbReference type="SUPFAM" id="SSF55920">
    <property type="entry name" value="Creatinase/aminopeptidase"/>
    <property type="match status" value="1"/>
</dbReference>
<dbReference type="InterPro" id="IPR029148">
    <property type="entry name" value="FACT-SPT16_Nlobe"/>
</dbReference>
<accession>A0A5C7GNI6</accession>
<feature type="domain" description="FACT complex subunit SPT16 N-terminal lobe" evidence="3">
    <location>
        <begin position="112"/>
        <end position="271"/>
    </location>
</feature>
<keyword evidence="1" id="KW-0227">DNA damage</keyword>
<name>A0A5C7GNI6_9ROSI</name>
<evidence type="ECO:0000256" key="2">
    <source>
        <dbReference type="SAM" id="MobiDB-lite"/>
    </source>
</evidence>
<evidence type="ECO:0000313" key="4">
    <source>
        <dbReference type="EMBL" id="TXG46371.1"/>
    </source>
</evidence>
<dbReference type="GO" id="GO:0035101">
    <property type="term" value="C:FACT complex"/>
    <property type="evidence" value="ECO:0007669"/>
    <property type="project" value="UniProtKB-UniRule"/>
</dbReference>
<dbReference type="OrthoDB" id="10251642at2759"/>
<dbReference type="InterPro" id="IPR036005">
    <property type="entry name" value="Creatinase/aminopeptidase-like"/>
</dbReference>
<protein>
    <recommendedName>
        <fullName evidence="1">FACT complex subunit</fullName>
    </recommendedName>
</protein>
<keyword evidence="1" id="KW-0234">DNA repair</keyword>
<keyword evidence="1" id="KW-0805">Transcription regulation</keyword>
<keyword evidence="5" id="KW-1185">Reference proteome</keyword>
<dbReference type="PANTHER" id="PTHR13980">
    <property type="entry name" value="CDC68 RELATED"/>
    <property type="match status" value="1"/>
</dbReference>
<feature type="compositionally biased region" description="Pro residues" evidence="2">
    <location>
        <begin position="463"/>
        <end position="472"/>
    </location>
</feature>
<comment type="subunit">
    <text evidence="1">Component of the FACT complex.</text>
</comment>
<dbReference type="GO" id="GO:0031491">
    <property type="term" value="F:nucleosome binding"/>
    <property type="evidence" value="ECO:0007669"/>
    <property type="project" value="TreeGrafter"/>
</dbReference>
<dbReference type="InterPro" id="IPR029149">
    <property type="entry name" value="Creatin/AminoP/Spt16_N"/>
</dbReference>
<evidence type="ECO:0000313" key="5">
    <source>
        <dbReference type="Proteomes" id="UP000323000"/>
    </source>
</evidence>
<feature type="region of interest" description="Disordered" evidence="2">
    <location>
        <begin position="426"/>
        <end position="478"/>
    </location>
</feature>
<keyword evidence="1" id="KW-0235">DNA replication</keyword>
<evidence type="ECO:0000259" key="3">
    <source>
        <dbReference type="SMART" id="SM01285"/>
    </source>
</evidence>
<dbReference type="Pfam" id="PF14826">
    <property type="entry name" value="FACT-Spt16_Nlob"/>
    <property type="match status" value="1"/>
</dbReference>
<dbReference type="GO" id="GO:0006368">
    <property type="term" value="P:transcription elongation by RNA polymerase II"/>
    <property type="evidence" value="ECO:0007669"/>
    <property type="project" value="TreeGrafter"/>
</dbReference>
<comment type="function">
    <text evidence="1">Component of the FACT complex, a general chromatin factor that acts to reorganize nucleosomes. The FACT complex is involved in multiple processes that require DNA as a template such as mRNA elongation, DNA replication and DNA repair. During transcription elongation the FACT complex acts as a histone chaperone that both destabilizes and restores nucleosomal structure. It facilitates the passage of RNA polymerase II and transcription by promoting the dissociation of one histone H2A-H2B dimer from the nucleosome, then subsequently promotes the reestablishment of the nucleosome following the passage of RNA polymerase II.</text>
</comment>
<organism evidence="4 5">
    <name type="scientific">Acer yangbiense</name>
    <dbReference type="NCBI Taxonomy" id="1000413"/>
    <lineage>
        <taxon>Eukaryota</taxon>
        <taxon>Viridiplantae</taxon>
        <taxon>Streptophyta</taxon>
        <taxon>Embryophyta</taxon>
        <taxon>Tracheophyta</taxon>
        <taxon>Spermatophyta</taxon>
        <taxon>Magnoliopsida</taxon>
        <taxon>eudicotyledons</taxon>
        <taxon>Gunneridae</taxon>
        <taxon>Pentapetalae</taxon>
        <taxon>rosids</taxon>
        <taxon>malvids</taxon>
        <taxon>Sapindales</taxon>
        <taxon>Sapindaceae</taxon>
        <taxon>Hippocastanoideae</taxon>
        <taxon>Acereae</taxon>
        <taxon>Acer</taxon>
    </lineage>
</organism>
<evidence type="ECO:0000256" key="1">
    <source>
        <dbReference type="RuleBase" id="RU367052"/>
    </source>
</evidence>
<dbReference type="Proteomes" id="UP000323000">
    <property type="component" value="Unassembled WGS sequence"/>
</dbReference>
<dbReference type="AlphaFoldDB" id="A0A5C7GNI6"/>
<keyword evidence="1" id="KW-0158">Chromosome</keyword>
<dbReference type="Gene3D" id="3.40.350.10">
    <property type="entry name" value="Creatinase/prolidase N-terminal domain"/>
    <property type="match status" value="1"/>
</dbReference>
<comment type="subcellular location">
    <subcellularLocation>
        <location evidence="1">Nucleus</location>
    </subcellularLocation>
    <subcellularLocation>
        <location evidence="1">Chromosome</location>
    </subcellularLocation>
</comment>
<proteinExistence type="inferred from homology"/>
<comment type="caution">
    <text evidence="4">The sequence shown here is derived from an EMBL/GenBank/DDBJ whole genome shotgun (WGS) entry which is preliminary data.</text>
</comment>
<keyword evidence="1" id="KW-0804">Transcription</keyword>
<dbReference type="EMBL" id="VAHF01000192">
    <property type="protein sequence ID" value="TXG46371.1"/>
    <property type="molecule type" value="Genomic_DNA"/>
</dbReference>
<dbReference type="PANTHER" id="PTHR13980:SF18">
    <property type="entry name" value="FACT COMPLEX SUBUNIT SPT16"/>
    <property type="match status" value="1"/>
</dbReference>